<proteinExistence type="predicted"/>
<dbReference type="OrthoDB" id="2970790at2759"/>
<comment type="caution">
    <text evidence="1">The sequence shown here is derived from an EMBL/GenBank/DDBJ whole genome shotgun (WGS) entry which is preliminary data.</text>
</comment>
<organism evidence="1 2">
    <name type="scientific">Coprinellus micaceus</name>
    <name type="common">Glistening ink-cap mushroom</name>
    <name type="synonym">Coprinus micaceus</name>
    <dbReference type="NCBI Taxonomy" id="71717"/>
    <lineage>
        <taxon>Eukaryota</taxon>
        <taxon>Fungi</taxon>
        <taxon>Dikarya</taxon>
        <taxon>Basidiomycota</taxon>
        <taxon>Agaricomycotina</taxon>
        <taxon>Agaricomycetes</taxon>
        <taxon>Agaricomycetidae</taxon>
        <taxon>Agaricales</taxon>
        <taxon>Agaricineae</taxon>
        <taxon>Psathyrellaceae</taxon>
        <taxon>Coprinellus</taxon>
    </lineage>
</organism>
<protein>
    <submittedName>
        <fullName evidence="1">Uncharacterized protein</fullName>
    </submittedName>
</protein>
<evidence type="ECO:0000313" key="2">
    <source>
        <dbReference type="Proteomes" id="UP000298030"/>
    </source>
</evidence>
<dbReference type="EMBL" id="QPFP01000018">
    <property type="protein sequence ID" value="TEB31629.1"/>
    <property type="molecule type" value="Genomic_DNA"/>
</dbReference>
<keyword evidence="2" id="KW-1185">Reference proteome</keyword>
<evidence type="ECO:0000313" key="1">
    <source>
        <dbReference type="EMBL" id="TEB31629.1"/>
    </source>
</evidence>
<gene>
    <name evidence="1" type="ORF">FA13DRAFT_1732478</name>
</gene>
<dbReference type="AlphaFoldDB" id="A0A4Y7TDK4"/>
<name>A0A4Y7TDK4_COPMI</name>
<dbReference type="Proteomes" id="UP000298030">
    <property type="component" value="Unassembled WGS sequence"/>
</dbReference>
<reference evidence="1 2" key="1">
    <citation type="journal article" date="2019" name="Nat. Ecol. Evol.">
        <title>Megaphylogeny resolves global patterns of mushroom evolution.</title>
        <authorList>
            <person name="Varga T."/>
            <person name="Krizsan K."/>
            <person name="Foldi C."/>
            <person name="Dima B."/>
            <person name="Sanchez-Garcia M."/>
            <person name="Sanchez-Ramirez S."/>
            <person name="Szollosi G.J."/>
            <person name="Szarkandi J.G."/>
            <person name="Papp V."/>
            <person name="Albert L."/>
            <person name="Andreopoulos W."/>
            <person name="Angelini C."/>
            <person name="Antonin V."/>
            <person name="Barry K.W."/>
            <person name="Bougher N.L."/>
            <person name="Buchanan P."/>
            <person name="Buyck B."/>
            <person name="Bense V."/>
            <person name="Catcheside P."/>
            <person name="Chovatia M."/>
            <person name="Cooper J."/>
            <person name="Damon W."/>
            <person name="Desjardin D."/>
            <person name="Finy P."/>
            <person name="Geml J."/>
            <person name="Haridas S."/>
            <person name="Hughes K."/>
            <person name="Justo A."/>
            <person name="Karasinski D."/>
            <person name="Kautmanova I."/>
            <person name="Kiss B."/>
            <person name="Kocsube S."/>
            <person name="Kotiranta H."/>
            <person name="LaButti K.M."/>
            <person name="Lechner B.E."/>
            <person name="Liimatainen K."/>
            <person name="Lipzen A."/>
            <person name="Lukacs Z."/>
            <person name="Mihaltcheva S."/>
            <person name="Morgado L.N."/>
            <person name="Niskanen T."/>
            <person name="Noordeloos M.E."/>
            <person name="Ohm R.A."/>
            <person name="Ortiz-Santana B."/>
            <person name="Ovrebo C."/>
            <person name="Racz N."/>
            <person name="Riley R."/>
            <person name="Savchenko A."/>
            <person name="Shiryaev A."/>
            <person name="Soop K."/>
            <person name="Spirin V."/>
            <person name="Szebenyi C."/>
            <person name="Tomsovsky M."/>
            <person name="Tulloss R.E."/>
            <person name="Uehling J."/>
            <person name="Grigoriev I.V."/>
            <person name="Vagvolgyi C."/>
            <person name="Papp T."/>
            <person name="Martin F.M."/>
            <person name="Miettinen O."/>
            <person name="Hibbett D.S."/>
            <person name="Nagy L.G."/>
        </authorList>
    </citation>
    <scope>NUCLEOTIDE SEQUENCE [LARGE SCALE GENOMIC DNA]</scope>
    <source>
        <strain evidence="1 2">FP101781</strain>
    </source>
</reference>
<sequence>MAILSEEVFDKAAVIGPLYRKLFKVKCYAQDARDYFRDILLQSLNTHQDYRVDPTCYPSITQLYPDFTQELGDPFLDICLLPDPEDDPGTPTIELEPYGADNGLRIGYSVFQKRFAALESVEKVVCLILFSEHIIAFCDARWEEADTSDFDYAELIALEDELEEREREGLKGEPKREPMEMSEEALVSSLGLEPLFESKLKITQSVADAAGAMLAGRKAGGVMEMEEILGLDWAIAV</sequence>
<accession>A0A4Y7TDK4</accession>